<evidence type="ECO:0000313" key="1">
    <source>
        <dbReference type="EMBL" id="KAJ7742177.1"/>
    </source>
</evidence>
<keyword evidence="2" id="KW-1185">Reference proteome</keyword>
<organism evidence="1 2">
    <name type="scientific">Mycena maculata</name>
    <dbReference type="NCBI Taxonomy" id="230809"/>
    <lineage>
        <taxon>Eukaryota</taxon>
        <taxon>Fungi</taxon>
        <taxon>Dikarya</taxon>
        <taxon>Basidiomycota</taxon>
        <taxon>Agaricomycotina</taxon>
        <taxon>Agaricomycetes</taxon>
        <taxon>Agaricomycetidae</taxon>
        <taxon>Agaricales</taxon>
        <taxon>Marasmiineae</taxon>
        <taxon>Mycenaceae</taxon>
        <taxon>Mycena</taxon>
    </lineage>
</organism>
<sequence length="114" mass="12377">MCKPCLATTSLGVCPTLTSTQTVSGFGLAPSCPAFGSEHAQGHAKQWQETRLCFKRPLATWLLFGDLAKLSGSQCGRNPPRKFNHLVWSTGWLFGSKYPLEQQLVPEEAASSGH</sequence>
<dbReference type="AlphaFoldDB" id="A0AAD7N2Z2"/>
<evidence type="ECO:0000313" key="2">
    <source>
        <dbReference type="Proteomes" id="UP001215280"/>
    </source>
</evidence>
<accession>A0AAD7N2Z2</accession>
<gene>
    <name evidence="1" type="ORF">DFH07DRAFT_777851</name>
</gene>
<reference evidence="1" key="1">
    <citation type="submission" date="2023-03" db="EMBL/GenBank/DDBJ databases">
        <title>Massive genome expansion in bonnet fungi (Mycena s.s.) driven by repeated elements and novel gene families across ecological guilds.</title>
        <authorList>
            <consortium name="Lawrence Berkeley National Laboratory"/>
            <person name="Harder C.B."/>
            <person name="Miyauchi S."/>
            <person name="Viragh M."/>
            <person name="Kuo A."/>
            <person name="Thoen E."/>
            <person name="Andreopoulos B."/>
            <person name="Lu D."/>
            <person name="Skrede I."/>
            <person name="Drula E."/>
            <person name="Henrissat B."/>
            <person name="Morin E."/>
            <person name="Kohler A."/>
            <person name="Barry K."/>
            <person name="LaButti K."/>
            <person name="Morin E."/>
            <person name="Salamov A."/>
            <person name="Lipzen A."/>
            <person name="Mereny Z."/>
            <person name="Hegedus B."/>
            <person name="Baldrian P."/>
            <person name="Stursova M."/>
            <person name="Weitz H."/>
            <person name="Taylor A."/>
            <person name="Grigoriev I.V."/>
            <person name="Nagy L.G."/>
            <person name="Martin F."/>
            <person name="Kauserud H."/>
        </authorList>
    </citation>
    <scope>NUCLEOTIDE SEQUENCE</scope>
    <source>
        <strain evidence="1">CBHHK188m</strain>
    </source>
</reference>
<comment type="caution">
    <text evidence="1">The sequence shown here is derived from an EMBL/GenBank/DDBJ whole genome shotgun (WGS) entry which is preliminary data.</text>
</comment>
<name>A0AAD7N2Z2_9AGAR</name>
<dbReference type="Proteomes" id="UP001215280">
    <property type="component" value="Unassembled WGS sequence"/>
</dbReference>
<proteinExistence type="predicted"/>
<dbReference type="EMBL" id="JARJLG010000119">
    <property type="protein sequence ID" value="KAJ7742177.1"/>
    <property type="molecule type" value="Genomic_DNA"/>
</dbReference>
<protein>
    <submittedName>
        <fullName evidence="1">Uncharacterized protein</fullName>
    </submittedName>
</protein>